<evidence type="ECO:0000256" key="5">
    <source>
        <dbReference type="ARBA" id="ARBA00022692"/>
    </source>
</evidence>
<feature type="transmembrane region" description="Helical" evidence="8">
    <location>
        <begin position="226"/>
        <end position="254"/>
    </location>
</feature>
<dbReference type="InterPro" id="IPR037294">
    <property type="entry name" value="ABC_BtuC-like"/>
</dbReference>
<dbReference type="PANTHER" id="PTHR30472">
    <property type="entry name" value="FERRIC ENTEROBACTIN TRANSPORT SYSTEM PERMEASE PROTEIN"/>
    <property type="match status" value="1"/>
</dbReference>
<keyword evidence="4" id="KW-1003">Cell membrane</keyword>
<dbReference type="GO" id="GO:0022857">
    <property type="term" value="F:transmembrane transporter activity"/>
    <property type="evidence" value="ECO:0007669"/>
    <property type="project" value="InterPro"/>
</dbReference>
<feature type="transmembrane region" description="Helical" evidence="8">
    <location>
        <begin position="41"/>
        <end position="61"/>
    </location>
</feature>
<dbReference type="GO" id="GO:0033214">
    <property type="term" value="P:siderophore-iron import into cell"/>
    <property type="evidence" value="ECO:0007669"/>
    <property type="project" value="TreeGrafter"/>
</dbReference>
<dbReference type="Gene3D" id="1.10.3470.10">
    <property type="entry name" value="ABC transporter involved in vitamin B12 uptake, BtuC"/>
    <property type="match status" value="1"/>
</dbReference>
<evidence type="ECO:0000256" key="2">
    <source>
        <dbReference type="ARBA" id="ARBA00007935"/>
    </source>
</evidence>
<comment type="caution">
    <text evidence="9">The sequence shown here is derived from an EMBL/GenBank/DDBJ whole genome shotgun (WGS) entry which is preliminary data.</text>
</comment>
<feature type="transmembrane region" description="Helical" evidence="8">
    <location>
        <begin position="292"/>
        <end position="313"/>
    </location>
</feature>
<dbReference type="Pfam" id="PF01032">
    <property type="entry name" value="FecCD"/>
    <property type="match status" value="1"/>
</dbReference>
<evidence type="ECO:0000256" key="4">
    <source>
        <dbReference type="ARBA" id="ARBA00022475"/>
    </source>
</evidence>
<feature type="transmembrane region" description="Helical" evidence="8">
    <location>
        <begin position="104"/>
        <end position="125"/>
    </location>
</feature>
<evidence type="ECO:0000256" key="7">
    <source>
        <dbReference type="ARBA" id="ARBA00023136"/>
    </source>
</evidence>
<keyword evidence="5 8" id="KW-0812">Transmembrane</keyword>
<evidence type="ECO:0000313" key="9">
    <source>
        <dbReference type="EMBL" id="MBB6260747.1"/>
    </source>
</evidence>
<name>A0A841LW81_9HYPH</name>
<keyword evidence="7 8" id="KW-0472">Membrane</keyword>
<comment type="subcellular location">
    <subcellularLocation>
        <location evidence="1">Cell membrane</location>
        <topology evidence="1">Multi-pass membrane protein</topology>
    </subcellularLocation>
</comment>
<evidence type="ECO:0000256" key="6">
    <source>
        <dbReference type="ARBA" id="ARBA00022989"/>
    </source>
</evidence>
<feature type="transmembrane region" description="Helical" evidence="8">
    <location>
        <begin position="73"/>
        <end position="92"/>
    </location>
</feature>
<accession>A0A841LW81</accession>
<feature type="transmembrane region" description="Helical" evidence="8">
    <location>
        <begin position="169"/>
        <end position="196"/>
    </location>
</feature>
<evidence type="ECO:0000256" key="3">
    <source>
        <dbReference type="ARBA" id="ARBA00022448"/>
    </source>
</evidence>
<dbReference type="SUPFAM" id="SSF81345">
    <property type="entry name" value="ABC transporter involved in vitamin B12 uptake, BtuC"/>
    <property type="match status" value="1"/>
</dbReference>
<keyword evidence="3" id="KW-0813">Transport</keyword>
<dbReference type="PANTHER" id="PTHR30472:SF19">
    <property type="entry name" value="PETROBACTIN IMPORT SYSTEM PERMEASE PROTEIN YCLO"/>
    <property type="match status" value="1"/>
</dbReference>
<gene>
    <name evidence="9" type="ORF">FHS77_001288</name>
</gene>
<dbReference type="AlphaFoldDB" id="A0A841LW81"/>
<sequence length="318" mass="34685">MLKKNPKIVLISLSMLALVAMIAFMTLGIKGSWSFALPFRGVKLAAIVLVGFAIAVSTVLFQTVTNNRILTPSIMGFDALYILIQTVVVFFFGSTHLSWLGPNVMFGVEVLVMVIFAGVLYHWLFSGGMRSLHLVMLVGIVFGVLFRSFSNLMQRMIDPNEFAVLQDRFFASFNTINSEILAISAIAVALISLYGLRMLHIFDVLSLGREASINLGVDYRKVVNKILLMITILVSVSTALVGPVTFFGLLVANLAYQIAGSARHAVVLPVAILIAILCLVGGQVVLERVFAFNTALSVIIEFLGGLVFIVLLIRGNKR</sequence>
<comment type="similarity">
    <text evidence="2">Belongs to the binding-protein-dependent transport system permease family. FecCD subfamily.</text>
</comment>
<keyword evidence="10" id="KW-1185">Reference proteome</keyword>
<feature type="transmembrane region" description="Helical" evidence="8">
    <location>
        <begin position="131"/>
        <end position="149"/>
    </location>
</feature>
<evidence type="ECO:0000256" key="1">
    <source>
        <dbReference type="ARBA" id="ARBA00004651"/>
    </source>
</evidence>
<keyword evidence="6 8" id="KW-1133">Transmembrane helix</keyword>
<feature type="transmembrane region" description="Helical" evidence="8">
    <location>
        <begin position="6"/>
        <end position="29"/>
    </location>
</feature>
<dbReference type="GO" id="GO:0005886">
    <property type="term" value="C:plasma membrane"/>
    <property type="evidence" value="ECO:0007669"/>
    <property type="project" value="UniProtKB-SubCell"/>
</dbReference>
<dbReference type="Proteomes" id="UP000555393">
    <property type="component" value="Unassembled WGS sequence"/>
</dbReference>
<evidence type="ECO:0000256" key="8">
    <source>
        <dbReference type="SAM" id="Phobius"/>
    </source>
</evidence>
<organism evidence="9 10">
    <name type="scientific">Paenochrobactrum gallinarii</name>
    <dbReference type="NCBI Taxonomy" id="643673"/>
    <lineage>
        <taxon>Bacteria</taxon>
        <taxon>Pseudomonadati</taxon>
        <taxon>Pseudomonadota</taxon>
        <taxon>Alphaproteobacteria</taxon>
        <taxon>Hyphomicrobiales</taxon>
        <taxon>Brucellaceae</taxon>
        <taxon>Paenochrobactrum</taxon>
    </lineage>
</organism>
<evidence type="ECO:0000313" key="10">
    <source>
        <dbReference type="Proteomes" id="UP000555393"/>
    </source>
</evidence>
<feature type="transmembrane region" description="Helical" evidence="8">
    <location>
        <begin position="266"/>
        <end position="286"/>
    </location>
</feature>
<dbReference type="EMBL" id="JACIIU010000004">
    <property type="protein sequence ID" value="MBB6260747.1"/>
    <property type="molecule type" value="Genomic_DNA"/>
</dbReference>
<proteinExistence type="inferred from homology"/>
<dbReference type="InterPro" id="IPR000522">
    <property type="entry name" value="ABC_transptr_permease_BtuC"/>
</dbReference>
<reference evidence="9 10" key="1">
    <citation type="submission" date="2020-08" db="EMBL/GenBank/DDBJ databases">
        <title>Genomic Encyclopedia of Type Strains, Phase IV (KMG-IV): sequencing the most valuable type-strain genomes for metagenomic binning, comparative biology and taxonomic classification.</title>
        <authorList>
            <person name="Goeker M."/>
        </authorList>
    </citation>
    <scope>NUCLEOTIDE SEQUENCE [LARGE SCALE GENOMIC DNA]</scope>
    <source>
        <strain evidence="9 10">DSM 22336</strain>
    </source>
</reference>
<protein>
    <submittedName>
        <fullName evidence="9">Iron complex transport system permease protein</fullName>
    </submittedName>
</protein>